<feature type="region of interest" description="Disordered" evidence="2">
    <location>
        <begin position="335"/>
        <end position="370"/>
    </location>
</feature>
<dbReference type="SUPFAM" id="SSF50249">
    <property type="entry name" value="Nucleic acid-binding proteins"/>
    <property type="match status" value="1"/>
</dbReference>
<dbReference type="InterPro" id="IPR003029">
    <property type="entry name" value="S1_domain"/>
</dbReference>
<dbReference type="Proteomes" id="UP000059574">
    <property type="component" value="Chromosome"/>
</dbReference>
<dbReference type="RefSeq" id="WP_062291830.1">
    <property type="nucleotide sequence ID" value="NZ_CP013200.1"/>
</dbReference>
<feature type="domain" description="S1 motif" evidence="3">
    <location>
        <begin position="236"/>
        <end position="291"/>
    </location>
</feature>
<proteinExistence type="predicted"/>
<keyword evidence="1" id="KW-0175">Coiled coil</keyword>
<dbReference type="AlphaFoldDB" id="A0A0S2M2M7"/>
<feature type="coiled-coil region" evidence="1">
    <location>
        <begin position="377"/>
        <end position="463"/>
    </location>
</feature>
<dbReference type="PROSITE" id="PS50126">
    <property type="entry name" value="S1"/>
    <property type="match status" value="1"/>
</dbReference>
<sequence length="604" mass="66297">MMPAQKNRNRLSQAAPPVPSEQITPAVVHMGGDALARELLDPLRNFTVLVISRMADADFHIDAEALAARLGDEARIIQVSNGIETRHLQDRLPAQLHIFGTGARVYPHGERWLERVPGAHVPHHLSQLPQLYQKLENEVLAAQHFEPPRPATAPISVISEAVVKGFPAEDRAMVELVPSGEQALIRSEDLLPGIPLDWLVAKAQLLSGTLDPATHVLNIGTLLLPRPSPVTVYSHGDVALARVKAVCPRHATVQLWPGSDFPIGVEHISSNDLDSAEDLLTEGEVVRVRVLYHNGAVVLSMLDVDDDEPAVPTPPLLRGGPPWLDLERPYASIFANRSPVSSPAPANPDDGEESARSGVEPAQSESLLTPAARRTALQTTQMQLESARHTIDELMAAAKRQGATDKVARALQDQLEDGRRAAADLAREHNMATHQVEALKTELAKAKSTLVQLRQQRRSAASRTENALDALFLDPEQQFTFELQQVWARVVPAAEKSLYPLGKFSVSPLFLDSWGTLTEQQRTKTLRAVVDLVADWQGPLRKREPHMLRLNEGAQAQPTLRGDDVCWRLYVEKGTAGALRLHYWKLQAGGVELHAVVPHDVVKP</sequence>
<evidence type="ECO:0000313" key="4">
    <source>
        <dbReference type="EMBL" id="ALO67954.1"/>
    </source>
</evidence>
<evidence type="ECO:0000256" key="2">
    <source>
        <dbReference type="SAM" id="MobiDB-lite"/>
    </source>
</evidence>
<dbReference type="GO" id="GO:0003676">
    <property type="term" value="F:nucleic acid binding"/>
    <property type="evidence" value="ECO:0007669"/>
    <property type="project" value="InterPro"/>
</dbReference>
<dbReference type="EMBL" id="CP013200">
    <property type="protein sequence ID" value="ALO67954.1"/>
    <property type="molecule type" value="Genomic_DNA"/>
</dbReference>
<evidence type="ECO:0000256" key="1">
    <source>
        <dbReference type="SAM" id="Coils"/>
    </source>
</evidence>
<accession>A0A0S2M2M7</accession>
<protein>
    <recommendedName>
        <fullName evidence="3">S1 motif domain-containing protein</fullName>
    </recommendedName>
</protein>
<name>A0A0S2M2M7_9MICC</name>
<feature type="region of interest" description="Disordered" evidence="2">
    <location>
        <begin position="1"/>
        <end position="23"/>
    </location>
</feature>
<dbReference type="InterPro" id="IPR012340">
    <property type="entry name" value="NA-bd_OB-fold"/>
</dbReference>
<reference evidence="5" key="1">
    <citation type="submission" date="2015-11" db="EMBL/GenBank/DDBJ databases">
        <authorList>
            <person name="Kumar R."/>
            <person name="Singh D."/>
            <person name="Swarnkar M.K."/>
            <person name="Singh A.K."/>
            <person name="Kumar S."/>
        </authorList>
    </citation>
    <scope>NUCLEOTIDE SEQUENCE [LARGE SCALE GENOMIC DNA]</scope>
    <source>
        <strain evidence="5">ERGS4:06</strain>
    </source>
</reference>
<gene>
    <name evidence="4" type="ORF">AS189_17500</name>
</gene>
<organism evidence="4 5">
    <name type="scientific">Arthrobacter alpinus</name>
    <dbReference type="NCBI Taxonomy" id="656366"/>
    <lineage>
        <taxon>Bacteria</taxon>
        <taxon>Bacillati</taxon>
        <taxon>Actinomycetota</taxon>
        <taxon>Actinomycetes</taxon>
        <taxon>Micrococcales</taxon>
        <taxon>Micrococcaceae</taxon>
        <taxon>Arthrobacter</taxon>
    </lineage>
</organism>
<dbReference type="OrthoDB" id="8452205at2"/>
<reference evidence="4 5" key="2">
    <citation type="journal article" date="2016" name="J. Biotechnol.">
        <title>Complete genome sequence of Arthrobacter alpinus ERGS4:06, a yellow pigmented bacterium tolerant to cold and radiations isolated from Sikkim Himalaya.</title>
        <authorList>
            <person name="Kumar R."/>
            <person name="Singh D."/>
            <person name="Swarnkar M.K."/>
            <person name="Singh A.K."/>
            <person name="Kumar S."/>
        </authorList>
    </citation>
    <scope>NUCLEOTIDE SEQUENCE [LARGE SCALE GENOMIC DNA]</scope>
    <source>
        <strain evidence="4 5">ERGS4:06</strain>
    </source>
</reference>
<evidence type="ECO:0000313" key="5">
    <source>
        <dbReference type="Proteomes" id="UP000059574"/>
    </source>
</evidence>
<dbReference type="Gene3D" id="2.40.50.140">
    <property type="entry name" value="Nucleic acid-binding proteins"/>
    <property type="match status" value="1"/>
</dbReference>
<evidence type="ECO:0000259" key="3">
    <source>
        <dbReference type="PROSITE" id="PS50126"/>
    </source>
</evidence>